<dbReference type="PANTHER" id="PTHR34351">
    <property type="entry name" value="SLR1927 PROTEIN-RELATED"/>
    <property type="match status" value="1"/>
</dbReference>
<accession>A0A3D3RDU4</accession>
<organism evidence="1 2">
    <name type="scientific">Gimesia maris</name>
    <dbReference type="NCBI Taxonomy" id="122"/>
    <lineage>
        <taxon>Bacteria</taxon>
        <taxon>Pseudomonadati</taxon>
        <taxon>Planctomycetota</taxon>
        <taxon>Planctomycetia</taxon>
        <taxon>Planctomycetales</taxon>
        <taxon>Planctomycetaceae</taxon>
        <taxon>Gimesia</taxon>
    </lineage>
</organism>
<dbReference type="PANTHER" id="PTHR34351:SF1">
    <property type="entry name" value="SLR1927 PROTEIN"/>
    <property type="match status" value="1"/>
</dbReference>
<evidence type="ECO:0000313" key="1">
    <source>
        <dbReference type="EMBL" id="HCO26999.1"/>
    </source>
</evidence>
<reference evidence="1 2" key="1">
    <citation type="journal article" date="2018" name="Nat. Biotechnol.">
        <title>A standardized bacterial taxonomy based on genome phylogeny substantially revises the tree of life.</title>
        <authorList>
            <person name="Parks D.H."/>
            <person name="Chuvochina M."/>
            <person name="Waite D.W."/>
            <person name="Rinke C."/>
            <person name="Skarshewski A."/>
            <person name="Chaumeil P.A."/>
            <person name="Hugenholtz P."/>
        </authorList>
    </citation>
    <scope>NUCLEOTIDE SEQUENCE [LARGE SCALE GENOMIC DNA]</scope>
    <source>
        <strain evidence="1">UBA9375</strain>
    </source>
</reference>
<dbReference type="AlphaFoldDB" id="A0A3D3RDU4"/>
<name>A0A3D3RDU4_9PLAN</name>
<gene>
    <name evidence="1" type="ORF">DIT97_29795</name>
</gene>
<dbReference type="Proteomes" id="UP000263642">
    <property type="component" value="Unassembled WGS sequence"/>
</dbReference>
<sequence length="445" mass="49888">MHVSEYDPYSSKIRKKDSFTNRLLLVRMHKHYWYYRMTYPGKILLFGFFLSGIGTISVSVPIYNLFSVLMALILVDGIASWIFRPRCDLKGDFPAQTTAGQPAVGHFTVTNRGWLPIYDMAVAFRWLERPLSQADRDDTLGCLSRGESVDVTVTIDAPQRGFYALPKLGVHTLFPFHLNRSGNAALPGKSLLVLPAFHQLTSVDLPVGSKFQPGGIALTSNVGESPEYIGNREYVPGEPARRLDFRSWARLGKPVVREYQEEYYCRIALILDTYMPPEPWLIEKLKSIGERYQPISSVKPPMNVLEAGISLTASIADALSRGEYLIDLFAAGPELYVFRAGRHTAHFDNVLEILSCVDRCLDDPFETIGPAVFEELSNVSTAVCIFLDWDEQREQMARAVLDSGSSLKTIIIHEGETTLPYNADEFGPAYQFTPDEIAKGKVESL</sequence>
<comment type="caution">
    <text evidence="1">The sequence shown here is derived from an EMBL/GenBank/DDBJ whole genome shotgun (WGS) entry which is preliminary data.</text>
</comment>
<protein>
    <submittedName>
        <fullName evidence="1">Uncharacterized protein</fullName>
    </submittedName>
</protein>
<dbReference type="RefSeq" id="WP_154897279.1">
    <property type="nucleotide sequence ID" value="NZ_CAXAST010000008.1"/>
</dbReference>
<dbReference type="EMBL" id="DQAY01000184">
    <property type="protein sequence ID" value="HCO26999.1"/>
    <property type="molecule type" value="Genomic_DNA"/>
</dbReference>
<evidence type="ECO:0000313" key="2">
    <source>
        <dbReference type="Proteomes" id="UP000263642"/>
    </source>
</evidence>
<proteinExistence type="predicted"/>
<accession>A0A517X4U6</accession>